<feature type="coiled-coil region" evidence="3">
    <location>
        <begin position="2275"/>
        <end position="2302"/>
    </location>
</feature>
<dbReference type="Gene3D" id="3.40.50.410">
    <property type="entry name" value="von Willebrand factor, type A domain"/>
    <property type="match status" value="1"/>
</dbReference>
<gene>
    <name evidence="6" type="ORF">GSBLH_T00001178001</name>
</gene>
<dbReference type="GeneID" id="24918454"/>
<organism evidence="6">
    <name type="scientific">Blastocystis hominis</name>
    <dbReference type="NCBI Taxonomy" id="12968"/>
    <lineage>
        <taxon>Eukaryota</taxon>
        <taxon>Sar</taxon>
        <taxon>Stramenopiles</taxon>
        <taxon>Bigyra</taxon>
        <taxon>Opalozoa</taxon>
        <taxon>Opalinata</taxon>
        <taxon>Blastocystidae</taxon>
        <taxon>Blastocystis</taxon>
    </lineage>
</organism>
<dbReference type="InterPro" id="IPR036465">
    <property type="entry name" value="vWFA_dom_sf"/>
</dbReference>
<evidence type="ECO:0000313" key="7">
    <source>
        <dbReference type="Proteomes" id="UP000008312"/>
    </source>
</evidence>
<protein>
    <recommendedName>
        <fullName evidence="5">AAA+ ATPase domain-containing protein</fullName>
    </recommendedName>
</protein>
<dbReference type="GO" id="GO:0030687">
    <property type="term" value="C:preribosome, large subunit precursor"/>
    <property type="evidence" value="ECO:0007669"/>
    <property type="project" value="TreeGrafter"/>
</dbReference>
<keyword evidence="1" id="KW-0547">Nucleotide-binding</keyword>
<keyword evidence="2" id="KW-0067">ATP-binding</keyword>
<sequence>MKEDPPFIRETNQTQIRNQIVEDVIQYNIPVVIEGVTSSGKTFTVEQYCRRSLVPFVRYNFSPSSTTEELLGDMVITNDDTEKIKFQDGAFTDAFIHGKLLLMDEMSLAPPSVVQSVLSYLFGKKILHEGKDGSEERVMHRDFRIIATQNPAGSSYKRSNLSSAIRDCFRFITHDSTKQKYFPMIDREERLDIITAIFGGNVEIGRRVCEIHDRADNRKNVSGREIDKGKDYTLRDCSRTKWMMEALMDSKINESKALDRALQIAYNEDLRTTPVFKADITFSKAALDKECWKDVYDRVRLGLESGCHVLLIGESEYVSRKYCRAIMEIMQNEGTSCEVIHCSSTSSTESVIGSYSLEKDDDEGKPVPRFCPSPLLTAIEIGCICVLQSLHLMKSNVIERLNSVLELSPADGHHHVVRFDECRERPEFEMSPEFRVIATTSEKGLLAFSPALRNRFLEVFVSHEDAKRFENSPKLGKITRDEIDFTIHDYSQTIDWFQQKELHRMACFAREVCGYELDESLIEMLARQQPFFELQSLRSHRTEASRLFYCICKNKAVTLCGPRGSGKSYAVREIINKLYIRSYQVFSVSGETEFSTLMGSMDMNGDFRAGRLLQAVESGGLVIFENAENMSAELLEILDTVCDPFTDELTYPASINHSIHPSFRALFVFTTRRVNSLPSLPAYFDICEMSPIQSAEAKELMNSEICKRLCDHIDSGEIPLNEVFTLDKICFNTSHPIWIVAALFADRMDRKELLHRIIEKWKKTADTEVKEELEMASVVLSTPTVTAIKSPTNESSSLLQRGPLQTTVPIEYSLLKGVDMAVWAALFTLSISNFKQTHLPVLLVGDSDITFEVTHLLFPNAAHMEMSRSMEMSHTFGEISVCRKEDIQYILRQTSIQNVDGTPMETYREYLKRLLYGMVDNESLLMMRPGPILRSIMSNNSIVLNNINLLNDRLLPRLYSLLFSLDSQEFSLFEDYSQIQPEILGESVNAIVTCEDPDYGRVAKKDQFIQVFCQPYSELERAKYEFESRDDYPLHILRKSDMLRNEFVNAEKVIPFYLRFLLSDLASRENLIQMGLMNKDLKEVSEFLQSSNEDDAMIENLKQTLSFLFSNDVIGDIESSLQSKHPLLSTKTTIQLLASIVLADRSHLPLILEGDPGVGKTVSAENYFVKEDLVYKRINFSNTITIDSLFGCYTIVNGALQFRDGSITELLKRGDHSDQRIALLLDEVNLAPSDVLEVLLTLIRCYVNHDPFQVPGGDLIDIPSDMLIICCMNPASMSANRSTLPRQFYKYCIYHRDLKFTLNELFLTALNILKNVLKIENQSKRSQILELFEHSYNSYQKTSIPFSLRDVLKVDQIVNNGNNLSLETALWLVFACRYEESERKETEKLLKLEDTLKVDIIKQDDQCVVRGYWDIETQQMYSGSFKEYCFTSTEKVTIFKLSLALQSKRAILVYGSSPSGKSYCISNLALMWDKQCTSVFLNHESSPDVFIGRSTLGIDENGNECIKFREGPLLKAMESGNWIVIEDIHLANNDVMESLNSLCEENPTLKVLAGNEEITYSMRPKKGERRIHEAFRIFFTISDNTLKHFTGPFLSRCVIVYCDPISTQANVQEICQINGSIHDPCNFGIKESKTFRRCIRVINSKEKDVFLYEFGYTPKKYALVSEIKVPHSIDYELSEFLDSVINVSENGKMTRMIAIMEKICSSTKSGFVIADTIDLLRSCLKYFENHFIYYVMDCAIKVLEMENLQNCMMKRQEGENAGVLRRWYLIPNIDPIKDAHFLTQPCNKNNFMYIFTIPSTNSYITLELIFICDVKQKLKEFMKETELYEFAVEVFAMLDTSDRSYLIDRVMKNMIEIKKKFIFIIECKKSVLNKARFGKWKTFKQTVTKIQNLIETFPTQIRNSAAANSILNIVNNTNADIIKRVMAETNIETNDDEESMQNRYAIAECCCGTLKKFKKQIKEAFRDGMIDYETFRSMNFTDDVQYELTSYKSLVNCYIMKASHFIYKLKSFRNYPFILSEYSDELLKVKLKVSDIYRNFSHWNVLFDYLLTMLNVLLKKEMERLQWDRLLIDYSDYPFVTPTNVTQEEFETAIEMLFDKDWYESYWNEVKNKVANRSEALDQLKNHLIDKLFTSTEIQDIELISPRIIYAIDNAKEVDRFTYRQISQVDVWWKCDLPPVVLPGTIIPSDILQMERSLRYSENSANSILELVWAADCPMSLEEKLEILCPRKRTLQGNVVFDMIKVPSLSGVMRQVIQNVKNIDDLVSQVIMRAQANCEAEKNTMQIECRDIERKLEEKEKQFYSYSSKLEKEKRRLIAKYVIIAKKRTEQKGYTEDFQKRNENTIRMFSFMHAVNNLSSNEIRNCLNNEPSQQHSIKNPTSKKYNPFDFQMVFIPLNHILVKYRVVATISLFAPKGLQSYLKSDTFQLSGDTLRQYCVSVSDGYLLVLPLAPFKWTVKIRINTKNTANTGGLSLVYCAKKVNQLKEYIGTKKSLLGKNQYVYDWDMYFVLNCLQVMIRLIKRFSLKYKIPVTEKTLYRYNRLHHLKQVDKYMPESIFFYDNIPNNCEIFLPLQNHYYYYAIKCTEITSSKDILPIDKLCVNNIKSSWTVNDFIQYGDKLEPIVSIDAIADCDVFRFNQQYDSLKILEQQKNKLKQELDDKQIMLNKKTLEYESIPHYFFPHEVENEQKDVIGTTLNDVIVVYYDGVKALFGLPKNNTYILPDSYEGIDGYQIALPYFTTSEEVDLEIQGHHCSISKSSTQFVILMNDNEVGEKKLELTATAYLKGTREVLATVQFYLSYMRKQMINYMMTSVPCTYCNYSRYNYSKIYATSFPIDIDVFCNGEHKQFHCDKGKETRIVEYPEITLFSFVLPMKNCASSKRFTWNEKGLSILSNEHSNNPIEFITKTTVNYEKSIVSLQSRQLTQFLSTFANLSLVIVSAPEHKRKEILHYLYGCMNDVILPSIKKAAQSVLNMISHRGSLLAWNAVINLVKAEANEDENEADNATGETEKVYTMDQTEPIDTHESKEEVQMVNLSEEIKNEVQSRVVTILKKNSVDMKEGETDETEDDTPTHLTNESQEEFKSVNYKSFLRIMNDMKMDEIFESVYKRIATEKYVKPLNTSSTLTIVEFKEKGNGMTHPIVQSIVSAAVNIIQKLSHMNCMNKKPHTKINIIIDTNCSLRKSKLRMRTIVSCIFITVMRELGISFNLYVLCGRYKGVRIMLNNRSLLDIILLLFDLEEVVKMPSTPLDLLTIKGQFHEKDPVLIVGDGFSEQLMSSNEEVKTVFRVYLKLFLLCIKGTEDEALSISNQILLEKSLLANFHNNFILIEKVSDVSSLSIETLASLFYDKQELAMNTTLNVSTSEDGECDIHEDLNMEFKVDKSLTIIDKITKAKPVKMLEVTDNELLNYSNSTSTRSVILKTLNAQIQEENLFEAMNTSLFIPNKSTAHVASTSGSSILIAQYIKYIVNKKGDGKFFKKLGSGKIRSYNASVVIDCSSVAFSETNRAHSLITVFSILRNLSNMQLPCIDLWVASSQIIRIATGIPSLDLWENNIVSVLYHSLLSPCQNTCLPDCIRYACSTCNARSFQSVMMVLTNGVLCNDSRLEINSIVNECEMTYLGIGLGLYLCGFNNLLPTMIWNSNPTRLSETLLNLSEESMASDSSAIPEQPIDAMMLNENIERSNIETIRKICDIPSIYETTLSQIRFVDETDGQDAISKIDDINDSKYDLGVDGAFGHYSILFIILYLCRGEKTKTGKVIDEYITEEVLKKGKEVNGKRFSPVYKLGDYQVNGKPIGKGFKLQFAYDYKSAIRELESGKYRVTFITCSPGDGKMAKACDADVFDYADAFVSCVHDFFLKGGGVFWFLENYPYTYEADLYFKKFYGFKAVDSNHEYIEGGEIMIRVKDEKPRASHFISIGGKATDFSKLSRLDYGILRIFEGRTLCAMNEKKLEEIGFCTFAMESEGNAAIMVRERKEEEKEGGRMIIDTAASKLFLEFTEEGTARWISNAAVWLCNSEQFEEERRIDPSLTSGIKIEKGVHNEKKPMIKRNLKTMKQMLFCLSIVMDTTGSMRFYINATRDNIEGILNSLKQVESSLHLEKGGIVGQVVQYKDYADKMTGETDEYITNNFSRLKKKLATFEAKGGHSGQCCDFKLCEDIQGGLIRALEQITKEEYRDYNHLILIVGDNPNHGETDYCELTQTLSGEYIDDLWFEIYEKIRLIHKIRVMFMPVNSDAILATMQRMQIFLGQQIVSSTMVTTETNFADIVTSTTLTEYMGFLGIS</sequence>
<feature type="domain" description="AAA+ ATPase" evidence="5">
    <location>
        <begin position="1447"/>
        <end position="1606"/>
    </location>
</feature>
<dbReference type="SUPFAM" id="SSF52540">
    <property type="entry name" value="P-loop containing nucleoside triphosphate hydrolases"/>
    <property type="match status" value="5"/>
</dbReference>
<name>D8LXE0_BLAHO</name>
<dbReference type="InterPro" id="IPR011704">
    <property type="entry name" value="ATPase_dyneun-rel_AAA"/>
</dbReference>
<feature type="domain" description="AAA+ ATPase" evidence="5">
    <location>
        <begin position="553"/>
        <end position="696"/>
    </location>
</feature>
<feature type="domain" description="AAA+ ATPase" evidence="5">
    <location>
        <begin position="1146"/>
        <end position="1292"/>
    </location>
</feature>
<dbReference type="EMBL" id="FN668639">
    <property type="protein sequence ID" value="CBK20935.2"/>
    <property type="molecule type" value="Genomic_DNA"/>
</dbReference>
<feature type="domain" description="AAA+ ATPase" evidence="5">
    <location>
        <begin position="27"/>
        <end position="179"/>
    </location>
</feature>
<evidence type="ECO:0000256" key="4">
    <source>
        <dbReference type="SAM" id="MobiDB-lite"/>
    </source>
</evidence>
<dbReference type="Gene3D" id="3.40.50.300">
    <property type="entry name" value="P-loop containing nucleotide triphosphate hydrolases"/>
    <property type="match status" value="5"/>
</dbReference>
<accession>D8LXE0</accession>
<reference evidence="6" key="1">
    <citation type="submission" date="2010-02" db="EMBL/GenBank/DDBJ databases">
        <title>Sequencing and annotation of the Blastocystis hominis genome.</title>
        <authorList>
            <person name="Wincker P."/>
        </authorList>
    </citation>
    <scope>NUCLEOTIDE SEQUENCE</scope>
    <source>
        <strain evidence="6">Singapore isolate B</strain>
    </source>
</reference>
<keyword evidence="7" id="KW-1185">Reference proteome</keyword>
<dbReference type="SUPFAM" id="SSF53300">
    <property type="entry name" value="vWA-like"/>
    <property type="match status" value="1"/>
</dbReference>
<dbReference type="RefSeq" id="XP_012894983.1">
    <property type="nucleotide sequence ID" value="XM_013039529.1"/>
</dbReference>
<dbReference type="PANTHER" id="PTHR48103:SF2">
    <property type="entry name" value="MIDASIN"/>
    <property type="match status" value="1"/>
</dbReference>
<dbReference type="Pfam" id="PF07728">
    <property type="entry name" value="AAA_5"/>
    <property type="match status" value="5"/>
</dbReference>
<feature type="region of interest" description="Disordered" evidence="4">
    <location>
        <begin position="3057"/>
        <end position="3078"/>
    </location>
</feature>
<dbReference type="OrthoDB" id="301415at2759"/>
<evidence type="ECO:0000256" key="1">
    <source>
        <dbReference type="ARBA" id="ARBA00022741"/>
    </source>
</evidence>
<keyword evidence="3" id="KW-0175">Coiled coil</keyword>
<dbReference type="PANTHER" id="PTHR48103">
    <property type="entry name" value="MIDASIN-RELATED"/>
    <property type="match status" value="1"/>
</dbReference>
<evidence type="ECO:0000313" key="6">
    <source>
        <dbReference type="EMBL" id="CBK20935.2"/>
    </source>
</evidence>
<evidence type="ECO:0000256" key="3">
    <source>
        <dbReference type="SAM" id="Coils"/>
    </source>
</evidence>
<feature type="coiled-coil region" evidence="3">
    <location>
        <begin position="2637"/>
        <end position="2671"/>
    </location>
</feature>
<dbReference type="InterPro" id="IPR027417">
    <property type="entry name" value="P-loop_NTPase"/>
</dbReference>
<dbReference type="GO" id="GO:0005524">
    <property type="term" value="F:ATP binding"/>
    <property type="evidence" value="ECO:0007669"/>
    <property type="project" value="UniProtKB-KW"/>
</dbReference>
<evidence type="ECO:0000259" key="5">
    <source>
        <dbReference type="SMART" id="SM00382"/>
    </source>
</evidence>
<dbReference type="GO" id="GO:0005634">
    <property type="term" value="C:nucleus"/>
    <property type="evidence" value="ECO:0007669"/>
    <property type="project" value="TreeGrafter"/>
</dbReference>
<dbReference type="SMART" id="SM00382">
    <property type="entry name" value="AAA"/>
    <property type="match status" value="4"/>
</dbReference>
<dbReference type="GO" id="GO:0000027">
    <property type="term" value="P:ribosomal large subunit assembly"/>
    <property type="evidence" value="ECO:0007669"/>
    <property type="project" value="TreeGrafter"/>
</dbReference>
<dbReference type="CDD" id="cd00009">
    <property type="entry name" value="AAA"/>
    <property type="match status" value="1"/>
</dbReference>
<dbReference type="GO" id="GO:0016887">
    <property type="term" value="F:ATP hydrolysis activity"/>
    <property type="evidence" value="ECO:0007669"/>
    <property type="project" value="InterPro"/>
</dbReference>
<proteinExistence type="predicted"/>
<dbReference type="InterPro" id="IPR003593">
    <property type="entry name" value="AAA+_ATPase"/>
</dbReference>
<dbReference type="GO" id="GO:0000055">
    <property type="term" value="P:ribosomal large subunit export from nucleus"/>
    <property type="evidence" value="ECO:0007669"/>
    <property type="project" value="TreeGrafter"/>
</dbReference>
<dbReference type="Proteomes" id="UP000008312">
    <property type="component" value="Unassembled WGS sequence"/>
</dbReference>
<evidence type="ECO:0000256" key="2">
    <source>
        <dbReference type="ARBA" id="ARBA00022840"/>
    </source>
</evidence>
<dbReference type="InParanoid" id="D8LXE0"/>